<dbReference type="CDD" id="cd00067">
    <property type="entry name" value="GAL4"/>
    <property type="match status" value="1"/>
</dbReference>
<organism evidence="4 5">
    <name type="scientific">Colletotrichum higginsianum</name>
    <dbReference type="NCBI Taxonomy" id="80884"/>
    <lineage>
        <taxon>Eukaryota</taxon>
        <taxon>Fungi</taxon>
        <taxon>Dikarya</taxon>
        <taxon>Ascomycota</taxon>
        <taxon>Pezizomycotina</taxon>
        <taxon>Sordariomycetes</taxon>
        <taxon>Hypocreomycetidae</taxon>
        <taxon>Glomerellales</taxon>
        <taxon>Glomerellaceae</taxon>
        <taxon>Colletotrichum</taxon>
        <taxon>Colletotrichum destructivum species complex</taxon>
    </lineage>
</organism>
<dbReference type="PROSITE" id="PS00463">
    <property type="entry name" value="ZN2_CY6_FUNGAL_1"/>
    <property type="match status" value="1"/>
</dbReference>
<dbReference type="PANTHER" id="PTHR37534">
    <property type="entry name" value="TRANSCRIPTIONAL ACTIVATOR PROTEIN UGA3"/>
    <property type="match status" value="1"/>
</dbReference>
<evidence type="ECO:0000313" key="5">
    <source>
        <dbReference type="Proteomes" id="UP000305883"/>
    </source>
</evidence>
<evidence type="ECO:0000313" key="4">
    <source>
        <dbReference type="EMBL" id="TID02335.1"/>
    </source>
</evidence>
<proteinExistence type="predicted"/>
<dbReference type="SMART" id="SM00066">
    <property type="entry name" value="GAL4"/>
    <property type="match status" value="1"/>
</dbReference>
<dbReference type="GO" id="GO:0008270">
    <property type="term" value="F:zinc ion binding"/>
    <property type="evidence" value="ECO:0007669"/>
    <property type="project" value="InterPro"/>
</dbReference>
<feature type="region of interest" description="Disordered" evidence="2">
    <location>
        <begin position="160"/>
        <end position="184"/>
    </location>
</feature>
<evidence type="ECO:0000256" key="1">
    <source>
        <dbReference type="ARBA" id="ARBA00023242"/>
    </source>
</evidence>
<dbReference type="Pfam" id="PF00172">
    <property type="entry name" value="Zn_clus"/>
    <property type="match status" value="1"/>
</dbReference>
<sequence>MPTSGEGPARRPGCESCRAKHIKCDKGAPCGQCVKKGIDCIRATKLKFRHITGKDETCDSVRHRGEPQYEFSESQKWCRLSGKRLRFIDETAEINSIHNDGFDSEDDTLSEVDAILTSSTAPTTSQSVIKDARNAHVTPLEDNGLVPIPVMRSREEQSLLPIERGQPYPLTSLPGPEPQPALRSLPSNSLNLNHLAQNVSSNIRSQFSGPIGSISDIGSGSSAEDPSLPEPRRFFDSTSLPLRDRREAYLVRFFVDHIAPPFDFGDTLNRVSTLIPQYAALSPVLLNAVLALAAKSNDREGKLAFFDKPASRYHDIAVDLLEPVLSDSHSEVDEIQFAAAVLLRIYQIIDTVRATIQAPPAILDFLNSRVRVPEKGSLLEAAICAWIPAEMFRSVMRNEPLNLCFLDPINFDRSLEPADDHVWAFRMILHTIDILDYVFGETKDPTTYGQLASYAARWIRAAPDSFTPVFVQSPPENEFFPEILLINDSAVLGNMYYQLSRVLLTMHNPDAPRLSKRSPHAARVMKNEICTDVKVICGMAESISDCNPAHIGASIAIALAGAHFTIREEQEELYKLFSKTATHFHWDIGLIMNRLREAWGWSE</sequence>
<evidence type="ECO:0000256" key="2">
    <source>
        <dbReference type="SAM" id="MobiDB-lite"/>
    </source>
</evidence>
<dbReference type="SUPFAM" id="SSF57701">
    <property type="entry name" value="Zn2/Cys6 DNA-binding domain"/>
    <property type="match status" value="1"/>
</dbReference>
<reference evidence="4 5" key="1">
    <citation type="journal article" date="2019" name="Genome Biol. Evol.">
        <title>Genomic Plasticity Mediated by Transposable Elements in the Plant Pathogenic Fungus Colletotrichum higginsianum.</title>
        <authorList>
            <person name="Tsushima A."/>
            <person name="Gan P."/>
            <person name="Kumakura N."/>
            <person name="Narusaka M."/>
            <person name="Takano Y."/>
            <person name="Narusaka Y."/>
            <person name="Shirasu K."/>
        </authorList>
    </citation>
    <scope>NUCLEOTIDE SEQUENCE [LARGE SCALE GENOMIC DNA]</scope>
    <source>
        <strain evidence="4 5">MAFF305635-RFP</strain>
    </source>
</reference>
<dbReference type="PANTHER" id="PTHR37534:SF2">
    <property type="entry name" value="N-ACETYLTRANSFERASE DOMAIN-CONTAINING PROTEIN"/>
    <property type="match status" value="1"/>
</dbReference>
<comment type="caution">
    <text evidence="4">The sequence shown here is derived from an EMBL/GenBank/DDBJ whole genome shotgun (WGS) entry which is preliminary data.</text>
</comment>
<accession>A0A4T0WA32</accession>
<dbReference type="AlphaFoldDB" id="A0A4T0WA32"/>
<keyword evidence="1" id="KW-0539">Nucleus</keyword>
<dbReference type="OrthoDB" id="4525710at2759"/>
<name>A0A4T0WA32_9PEZI</name>
<dbReference type="GO" id="GO:0000981">
    <property type="term" value="F:DNA-binding transcription factor activity, RNA polymerase II-specific"/>
    <property type="evidence" value="ECO:0007669"/>
    <property type="project" value="InterPro"/>
</dbReference>
<evidence type="ECO:0000259" key="3">
    <source>
        <dbReference type="PROSITE" id="PS50048"/>
    </source>
</evidence>
<dbReference type="InterPro" id="IPR001138">
    <property type="entry name" value="Zn2Cys6_DnaBD"/>
</dbReference>
<dbReference type="EMBL" id="MWPZ01000003">
    <property type="protein sequence ID" value="TID02335.1"/>
    <property type="molecule type" value="Genomic_DNA"/>
</dbReference>
<feature type="domain" description="Zn(2)-C6 fungal-type" evidence="3">
    <location>
        <begin position="13"/>
        <end position="42"/>
    </location>
</feature>
<gene>
    <name evidence="4" type="ORF">CH35J_004590</name>
</gene>
<dbReference type="GO" id="GO:0045944">
    <property type="term" value="P:positive regulation of transcription by RNA polymerase II"/>
    <property type="evidence" value="ECO:0007669"/>
    <property type="project" value="TreeGrafter"/>
</dbReference>
<dbReference type="InterPro" id="IPR036864">
    <property type="entry name" value="Zn2-C6_fun-type_DNA-bd_sf"/>
</dbReference>
<dbReference type="GO" id="GO:0005634">
    <property type="term" value="C:nucleus"/>
    <property type="evidence" value="ECO:0007669"/>
    <property type="project" value="TreeGrafter"/>
</dbReference>
<protein>
    <recommendedName>
        <fullName evidence="3">Zn(2)-C6 fungal-type domain-containing protein</fullName>
    </recommendedName>
</protein>
<dbReference type="Proteomes" id="UP000305883">
    <property type="component" value="Unassembled WGS sequence"/>
</dbReference>
<dbReference type="Gene3D" id="4.10.240.10">
    <property type="entry name" value="Zn(2)-C6 fungal-type DNA-binding domain"/>
    <property type="match status" value="1"/>
</dbReference>
<dbReference type="PROSITE" id="PS50048">
    <property type="entry name" value="ZN2_CY6_FUNGAL_2"/>
    <property type="match status" value="1"/>
</dbReference>
<dbReference type="GO" id="GO:0000976">
    <property type="term" value="F:transcription cis-regulatory region binding"/>
    <property type="evidence" value="ECO:0007669"/>
    <property type="project" value="TreeGrafter"/>
</dbReference>